<dbReference type="InterPro" id="IPR020568">
    <property type="entry name" value="Ribosomal_Su5_D2-typ_SF"/>
</dbReference>
<dbReference type="SUPFAM" id="SSF54211">
    <property type="entry name" value="Ribosomal protein S5 domain 2-like"/>
    <property type="match status" value="1"/>
</dbReference>
<evidence type="ECO:0000259" key="7">
    <source>
        <dbReference type="Pfam" id="PF00288"/>
    </source>
</evidence>
<name>A0ABP1ECJ8_9APHY</name>
<evidence type="ECO:0000256" key="6">
    <source>
        <dbReference type="SAM" id="MobiDB-lite"/>
    </source>
</evidence>
<dbReference type="EMBL" id="OZ037952">
    <property type="protein sequence ID" value="CAL1717412.1"/>
    <property type="molecule type" value="Genomic_DNA"/>
</dbReference>
<keyword evidence="5" id="KW-0067">ATP-binding</keyword>
<dbReference type="PROSITE" id="PS00627">
    <property type="entry name" value="GHMP_KINASES_ATP"/>
    <property type="match status" value="1"/>
</dbReference>
<keyword evidence="11" id="KW-1185">Reference proteome</keyword>
<dbReference type="InterPro" id="IPR006204">
    <property type="entry name" value="GHMP_kinase_N_dom"/>
</dbReference>
<dbReference type="Pfam" id="PF00288">
    <property type="entry name" value="GHMP_kinases_N"/>
    <property type="match status" value="1"/>
</dbReference>
<evidence type="ECO:0000256" key="4">
    <source>
        <dbReference type="ARBA" id="ARBA00022777"/>
    </source>
</evidence>
<feature type="domain" description="GHMP kinase C-terminal" evidence="8">
    <location>
        <begin position="493"/>
        <end position="565"/>
    </location>
</feature>
<gene>
    <name evidence="10" type="ORF">GFSPODELE1_LOCUS11216</name>
</gene>
<keyword evidence="2" id="KW-0808">Transferase</keyword>
<organism evidence="10 11">
    <name type="scientific">Somion occarium</name>
    <dbReference type="NCBI Taxonomy" id="3059160"/>
    <lineage>
        <taxon>Eukaryota</taxon>
        <taxon>Fungi</taxon>
        <taxon>Dikarya</taxon>
        <taxon>Basidiomycota</taxon>
        <taxon>Agaricomycotina</taxon>
        <taxon>Agaricomycetes</taxon>
        <taxon>Polyporales</taxon>
        <taxon>Cerrenaceae</taxon>
        <taxon>Somion</taxon>
    </lineage>
</organism>
<dbReference type="InterPro" id="IPR013750">
    <property type="entry name" value="GHMP_kinase_C_dom"/>
</dbReference>
<feature type="domain" description="Galactokinase N-terminal" evidence="9">
    <location>
        <begin position="36"/>
        <end position="84"/>
    </location>
</feature>
<evidence type="ECO:0000256" key="1">
    <source>
        <dbReference type="ARBA" id="ARBA00006566"/>
    </source>
</evidence>
<dbReference type="PANTHER" id="PTHR10457:SF7">
    <property type="entry name" value="GALACTOKINASE-RELATED"/>
    <property type="match status" value="1"/>
</dbReference>
<dbReference type="InterPro" id="IPR006203">
    <property type="entry name" value="GHMP_knse_ATP-bd_CS"/>
</dbReference>
<evidence type="ECO:0000256" key="2">
    <source>
        <dbReference type="ARBA" id="ARBA00022679"/>
    </source>
</evidence>
<dbReference type="Proteomes" id="UP001497453">
    <property type="component" value="Chromosome 9"/>
</dbReference>
<keyword evidence="4" id="KW-0418">Kinase</keyword>
<evidence type="ECO:0000256" key="3">
    <source>
        <dbReference type="ARBA" id="ARBA00022741"/>
    </source>
</evidence>
<evidence type="ECO:0008006" key="12">
    <source>
        <dbReference type="Google" id="ProtNLM"/>
    </source>
</evidence>
<evidence type="ECO:0000259" key="9">
    <source>
        <dbReference type="Pfam" id="PF10509"/>
    </source>
</evidence>
<dbReference type="PROSITE" id="PS00106">
    <property type="entry name" value="GALACTOKINASE"/>
    <property type="match status" value="1"/>
</dbReference>
<feature type="region of interest" description="Disordered" evidence="6">
    <location>
        <begin position="467"/>
        <end position="488"/>
    </location>
</feature>
<feature type="region of interest" description="Disordered" evidence="6">
    <location>
        <begin position="84"/>
        <end position="106"/>
    </location>
</feature>
<proteinExistence type="inferred from homology"/>
<reference evidence="11" key="1">
    <citation type="submission" date="2024-04" db="EMBL/GenBank/DDBJ databases">
        <authorList>
            <person name="Shaw F."/>
            <person name="Minotto A."/>
        </authorList>
    </citation>
    <scope>NUCLEOTIDE SEQUENCE [LARGE SCALE GENOMIC DNA]</scope>
</reference>
<accession>A0ABP1ECJ8</accession>
<protein>
    <recommendedName>
        <fullName evidence="12">Galactokinase</fullName>
    </recommendedName>
</protein>
<sequence>MAADLPVPVYTSLSDVYPDLLLAAKHGARFNDLASEFESRFGSQPAYIARAPGRVNLIGEHIDYALFGVFPAAIEQDILIACGPRSSSPTTPEPSSPGTVTAQNTFPKYTPQTFTPMLRVVSQAQDQAQDEMLDKDVRVQDWHLDIDKSQLRWESYVKAGYYGVLNRFFTSSDEYPVPVNILVSGNVPAGSGLSSSAAMVVASTLAFLAVNHKLDGVKKGALVQMAVENEKRVGVNSGGMDQAASILSTPNSALYITFYPSLSAELVSLPQATKAGEGVVLVCANSLVVSDKVVVTRLSRRTDFAHFPGAKTRYNLRVVETLVAARVLSRKLNLTLPPSSTSNKPPTLREVLSAYIGRPEPIAADALKEGLERILAEIHVLKASALRGEIGIVGNEDEDEGVTMEEMISASGLGEDEFKRIYLSWVDVEATRFQLYKRTKHILTEALRVLQFRELCLASTTHSISILPTTTSTSSSSPPSSSTSSSSTSTEAFKALGALMNASHDSCSRLYECSCPELDELTQIARESGAYGSRLTGAGWGGCSVSLVPESQVDTFIAKVRSRYPKFRGLEGDALNEVIFATKPGVGAFVFELTD</sequence>
<dbReference type="Pfam" id="PF08544">
    <property type="entry name" value="GHMP_kinases_C"/>
    <property type="match status" value="1"/>
</dbReference>
<dbReference type="InterPro" id="IPR019741">
    <property type="entry name" value="Galactokinase_CS"/>
</dbReference>
<dbReference type="PRINTS" id="PR00959">
    <property type="entry name" value="MEVGALKINASE"/>
</dbReference>
<keyword evidence="3" id="KW-0547">Nucleotide-binding</keyword>
<evidence type="ECO:0000313" key="10">
    <source>
        <dbReference type="EMBL" id="CAL1717412.1"/>
    </source>
</evidence>
<dbReference type="Gene3D" id="1.20.1440.340">
    <property type="match status" value="1"/>
</dbReference>
<dbReference type="InterPro" id="IPR036554">
    <property type="entry name" value="GHMP_kinase_C_sf"/>
</dbReference>
<comment type="similarity">
    <text evidence="1">Belongs to the GHMP kinase family. GalK subfamily.</text>
</comment>
<dbReference type="Gene3D" id="3.30.230.10">
    <property type="match status" value="1"/>
</dbReference>
<dbReference type="SUPFAM" id="SSF55060">
    <property type="entry name" value="GHMP Kinase, C-terminal domain"/>
    <property type="match status" value="1"/>
</dbReference>
<evidence type="ECO:0000313" key="11">
    <source>
        <dbReference type="Proteomes" id="UP001497453"/>
    </source>
</evidence>
<feature type="domain" description="GHMP kinase N-terminal" evidence="7">
    <location>
        <begin position="165"/>
        <end position="248"/>
    </location>
</feature>
<dbReference type="Pfam" id="PF10509">
    <property type="entry name" value="GalKase_gal_bdg"/>
    <property type="match status" value="1"/>
</dbReference>
<dbReference type="InterPro" id="IPR014721">
    <property type="entry name" value="Ribsml_uS5_D2-typ_fold_subgr"/>
</dbReference>
<dbReference type="InterPro" id="IPR019539">
    <property type="entry name" value="GalKase_N"/>
</dbReference>
<evidence type="ECO:0000259" key="8">
    <source>
        <dbReference type="Pfam" id="PF08544"/>
    </source>
</evidence>
<dbReference type="PANTHER" id="PTHR10457">
    <property type="entry name" value="MEVALONATE KINASE/GALACTOKINASE"/>
    <property type="match status" value="1"/>
</dbReference>
<evidence type="ECO:0000256" key="5">
    <source>
        <dbReference type="ARBA" id="ARBA00022840"/>
    </source>
</evidence>